<sequence length="406" mass="44856">MKALTVSIWTLLGLSFQLAACQSPGPDWPNCAAKSRGLVGRFGWEIWNFRQSQYIEGREDATNEILLFEAINTADGSITTCQMWDPNGANASLILDSHHFDHPLDNGNPTEAGCVTEWGYATARAPSESQVRVIYRPTVKELTIMHNWTCRESDGHFTTFSSNFTENLPLECSLSGREGERGACYFAGNMRSGFADYTLLPPPPKITSTSPPDTTPSPVSESTHCLTPAPTWHIESFWYHPPGPHPKDGEMWPASLSFELRNLADESKTQCRVIEWTDPAAEFTLKSNPKDCREGRWSDRNPSLNETVDRETARWVWRDPAEASFDPKTNTFSLNQTWTCPNPTGSGNVTVSGEVHMAFQMGCIENPDRYWLAPKACKPLGMIDVTTSGGPLLLGPGKAVVLGGPV</sequence>
<feature type="compositionally biased region" description="Low complexity" evidence="1">
    <location>
        <begin position="206"/>
        <end position="223"/>
    </location>
</feature>
<evidence type="ECO:0000313" key="4">
    <source>
        <dbReference type="Proteomes" id="UP001321760"/>
    </source>
</evidence>
<evidence type="ECO:0000256" key="2">
    <source>
        <dbReference type="SAM" id="SignalP"/>
    </source>
</evidence>
<name>A0AAV9G9C4_9PEZI</name>
<feature type="region of interest" description="Disordered" evidence="1">
    <location>
        <begin position="204"/>
        <end position="224"/>
    </location>
</feature>
<protein>
    <recommendedName>
        <fullName evidence="5">AA1-like domain-containing protein</fullName>
    </recommendedName>
</protein>
<gene>
    <name evidence="3" type="ORF">QBC34DRAFT_384927</name>
</gene>
<reference evidence="3" key="2">
    <citation type="submission" date="2023-05" db="EMBL/GenBank/DDBJ databases">
        <authorList>
            <consortium name="Lawrence Berkeley National Laboratory"/>
            <person name="Steindorff A."/>
            <person name="Hensen N."/>
            <person name="Bonometti L."/>
            <person name="Westerberg I."/>
            <person name="Brannstrom I.O."/>
            <person name="Guillou S."/>
            <person name="Cros-Aarteil S."/>
            <person name="Calhoun S."/>
            <person name="Haridas S."/>
            <person name="Kuo A."/>
            <person name="Mondo S."/>
            <person name="Pangilinan J."/>
            <person name="Riley R."/>
            <person name="Labutti K."/>
            <person name="Andreopoulos B."/>
            <person name="Lipzen A."/>
            <person name="Chen C."/>
            <person name="Yanf M."/>
            <person name="Daum C."/>
            <person name="Ng V."/>
            <person name="Clum A."/>
            <person name="Ohm R."/>
            <person name="Martin F."/>
            <person name="Silar P."/>
            <person name="Natvig D."/>
            <person name="Lalanne C."/>
            <person name="Gautier V."/>
            <person name="Ament-Velasquez S.L."/>
            <person name="Kruys A."/>
            <person name="Hutchinson M.I."/>
            <person name="Powell A.J."/>
            <person name="Barry K."/>
            <person name="Miller A.N."/>
            <person name="Grigoriev I.V."/>
            <person name="Debuchy R."/>
            <person name="Gladieux P."/>
            <person name="Thoren M.H."/>
            <person name="Johannesson H."/>
        </authorList>
    </citation>
    <scope>NUCLEOTIDE SEQUENCE</scope>
    <source>
        <strain evidence="3">PSN243</strain>
    </source>
</reference>
<feature type="signal peptide" evidence="2">
    <location>
        <begin position="1"/>
        <end position="21"/>
    </location>
</feature>
<evidence type="ECO:0008006" key="5">
    <source>
        <dbReference type="Google" id="ProtNLM"/>
    </source>
</evidence>
<evidence type="ECO:0000256" key="1">
    <source>
        <dbReference type="SAM" id="MobiDB-lite"/>
    </source>
</evidence>
<keyword evidence="2" id="KW-0732">Signal</keyword>
<organism evidence="3 4">
    <name type="scientific">Podospora aff. communis PSN243</name>
    <dbReference type="NCBI Taxonomy" id="3040156"/>
    <lineage>
        <taxon>Eukaryota</taxon>
        <taxon>Fungi</taxon>
        <taxon>Dikarya</taxon>
        <taxon>Ascomycota</taxon>
        <taxon>Pezizomycotina</taxon>
        <taxon>Sordariomycetes</taxon>
        <taxon>Sordariomycetidae</taxon>
        <taxon>Sordariales</taxon>
        <taxon>Podosporaceae</taxon>
        <taxon>Podospora</taxon>
    </lineage>
</organism>
<accession>A0AAV9G9C4</accession>
<dbReference type="Proteomes" id="UP001321760">
    <property type="component" value="Unassembled WGS sequence"/>
</dbReference>
<comment type="caution">
    <text evidence="3">The sequence shown here is derived from an EMBL/GenBank/DDBJ whole genome shotgun (WGS) entry which is preliminary data.</text>
</comment>
<evidence type="ECO:0000313" key="3">
    <source>
        <dbReference type="EMBL" id="KAK4444708.1"/>
    </source>
</evidence>
<feature type="chain" id="PRO_5043384408" description="AA1-like domain-containing protein" evidence="2">
    <location>
        <begin position="22"/>
        <end position="406"/>
    </location>
</feature>
<reference evidence="3" key="1">
    <citation type="journal article" date="2023" name="Mol. Phylogenet. Evol.">
        <title>Genome-scale phylogeny and comparative genomics of the fungal order Sordariales.</title>
        <authorList>
            <person name="Hensen N."/>
            <person name="Bonometti L."/>
            <person name="Westerberg I."/>
            <person name="Brannstrom I.O."/>
            <person name="Guillou S."/>
            <person name="Cros-Aarteil S."/>
            <person name="Calhoun S."/>
            <person name="Haridas S."/>
            <person name="Kuo A."/>
            <person name="Mondo S."/>
            <person name="Pangilinan J."/>
            <person name="Riley R."/>
            <person name="LaButti K."/>
            <person name="Andreopoulos B."/>
            <person name="Lipzen A."/>
            <person name="Chen C."/>
            <person name="Yan M."/>
            <person name="Daum C."/>
            <person name="Ng V."/>
            <person name="Clum A."/>
            <person name="Steindorff A."/>
            <person name="Ohm R.A."/>
            <person name="Martin F."/>
            <person name="Silar P."/>
            <person name="Natvig D.O."/>
            <person name="Lalanne C."/>
            <person name="Gautier V."/>
            <person name="Ament-Velasquez S.L."/>
            <person name="Kruys A."/>
            <person name="Hutchinson M.I."/>
            <person name="Powell A.J."/>
            <person name="Barry K."/>
            <person name="Miller A.N."/>
            <person name="Grigoriev I.V."/>
            <person name="Debuchy R."/>
            <person name="Gladieux P."/>
            <person name="Hiltunen Thoren M."/>
            <person name="Johannesson H."/>
        </authorList>
    </citation>
    <scope>NUCLEOTIDE SEQUENCE</scope>
    <source>
        <strain evidence="3">PSN243</strain>
    </source>
</reference>
<keyword evidence="4" id="KW-1185">Reference proteome</keyword>
<dbReference type="AlphaFoldDB" id="A0AAV9G9C4"/>
<dbReference type="EMBL" id="MU865973">
    <property type="protein sequence ID" value="KAK4444708.1"/>
    <property type="molecule type" value="Genomic_DNA"/>
</dbReference>
<proteinExistence type="predicted"/>